<proteinExistence type="inferred from homology"/>
<sequence>MFKIKIYSNNKLWEEKKLLRYKKLGYGVLSVTDLEKSLDFYTNVAGMQFVERDETSVYLRTSYDHHNMILEQGPEAGLKRVAFELEKAEQFDDAFKYLQEQGLNPVELSAEECQKLAQGRTLRFKDPVIGLTHEIYADIMQMGLPYTSANGLEIECLLHIVYETPQFNEYYDFFVNKLNFAVSDTAGRETSWAWLRCFPNPYHHSFAITEGPNNILNHIAFKAKTVDDIGKQVNNLKEKNVPILFGPGRHHPSGSIFLYFADPDGITVEYSQGMEEFPEEGAREPRRLEPSLHTLDEWGGSPQPGFGKYGKLLAEEAETVK</sequence>
<evidence type="ECO:0000256" key="7">
    <source>
        <dbReference type="ARBA" id="ARBA00023004"/>
    </source>
</evidence>
<dbReference type="Pfam" id="PF00903">
    <property type="entry name" value="Glyoxalase"/>
    <property type="match status" value="2"/>
</dbReference>
<gene>
    <name evidence="10" type="ORF">HNR53_000599</name>
</gene>
<dbReference type="RefSeq" id="WP_377802077.1">
    <property type="nucleotide sequence ID" value="NZ_JBHLZA010000020.1"/>
</dbReference>
<keyword evidence="6 8" id="KW-0560">Oxidoreductase</keyword>
<dbReference type="SUPFAM" id="SSF54593">
    <property type="entry name" value="Glyoxalase/Bleomycin resistance protein/Dihydroxybiphenyl dioxygenase"/>
    <property type="match status" value="1"/>
</dbReference>
<dbReference type="PANTHER" id="PTHR43048">
    <property type="entry name" value="METHYLMALONYL-COA EPIMERASE"/>
    <property type="match status" value="1"/>
</dbReference>
<comment type="similarity">
    <text evidence="2 8">Belongs to the extradiol ring-cleavage dioxygenase family.</text>
</comment>
<dbReference type="GO" id="GO:0004493">
    <property type="term" value="F:methylmalonyl-CoA epimerase activity"/>
    <property type="evidence" value="ECO:0007669"/>
    <property type="project" value="TreeGrafter"/>
</dbReference>
<evidence type="ECO:0000256" key="1">
    <source>
        <dbReference type="ARBA" id="ARBA00001954"/>
    </source>
</evidence>
<organism evidence="10 11">
    <name type="scientific">Bacillus benzoevorans</name>
    <dbReference type="NCBI Taxonomy" id="1456"/>
    <lineage>
        <taxon>Bacteria</taxon>
        <taxon>Bacillati</taxon>
        <taxon>Bacillota</taxon>
        <taxon>Bacilli</taxon>
        <taxon>Bacillales</taxon>
        <taxon>Bacillaceae</taxon>
        <taxon>Bacillus</taxon>
    </lineage>
</organism>
<dbReference type="InterPro" id="IPR051785">
    <property type="entry name" value="MMCE/EMCE_epimerase"/>
</dbReference>
<feature type="domain" description="VOC" evidence="9">
    <location>
        <begin position="23"/>
        <end position="138"/>
    </location>
</feature>
<keyword evidence="7 8" id="KW-0408">Iron</keyword>
<dbReference type="PANTHER" id="PTHR43048:SF4">
    <property type="entry name" value="RING-CLEAVING DIOXYGENASE-RELATED"/>
    <property type="match status" value="1"/>
</dbReference>
<comment type="cofactor">
    <cofactor evidence="1 8">
        <name>Fe(2+)</name>
        <dbReference type="ChEBI" id="CHEBI:29033"/>
    </cofactor>
</comment>
<evidence type="ECO:0000256" key="8">
    <source>
        <dbReference type="RuleBase" id="RU000683"/>
    </source>
</evidence>
<dbReference type="InterPro" id="IPR037523">
    <property type="entry name" value="VOC_core"/>
</dbReference>
<dbReference type="PROSITE" id="PS00082">
    <property type="entry name" value="EXTRADIOL_DIOXYGENAS"/>
    <property type="match status" value="1"/>
</dbReference>
<dbReference type="Proteomes" id="UP000531594">
    <property type="component" value="Unassembled WGS sequence"/>
</dbReference>
<reference evidence="10 11" key="1">
    <citation type="submission" date="2020-08" db="EMBL/GenBank/DDBJ databases">
        <title>Genomic Encyclopedia of Type Strains, Phase IV (KMG-IV): sequencing the most valuable type-strain genomes for metagenomic binning, comparative biology and taxonomic classification.</title>
        <authorList>
            <person name="Goeker M."/>
        </authorList>
    </citation>
    <scope>NUCLEOTIDE SEQUENCE [LARGE SCALE GENOMIC DNA]</scope>
    <source>
        <strain evidence="10 11">DSM 5391</strain>
    </source>
</reference>
<dbReference type="InterPro" id="IPR029068">
    <property type="entry name" value="Glyas_Bleomycin-R_OHBP_Dase"/>
</dbReference>
<evidence type="ECO:0000313" key="10">
    <source>
        <dbReference type="EMBL" id="MBB6444011.1"/>
    </source>
</evidence>
<comment type="caution">
    <text evidence="10">The sequence shown here is derived from an EMBL/GenBank/DDBJ whole genome shotgun (WGS) entry which is preliminary data.</text>
</comment>
<keyword evidence="11" id="KW-1185">Reference proteome</keyword>
<keyword evidence="3" id="KW-0479">Metal-binding</keyword>
<dbReference type="EMBL" id="JACHGK010000001">
    <property type="protein sequence ID" value="MBB6444011.1"/>
    <property type="molecule type" value="Genomic_DNA"/>
</dbReference>
<protein>
    <submittedName>
        <fullName evidence="10">2,3-dihydroxy-p-cumate/2,3-dihydroxybenzoate 3,4-dioxygenase</fullName>
        <ecNumber evidence="10">1.13.11.-</ecNumber>
        <ecNumber evidence="10">1.13.11.14</ecNumber>
    </submittedName>
</protein>
<evidence type="ECO:0000259" key="9">
    <source>
        <dbReference type="PROSITE" id="PS51819"/>
    </source>
</evidence>
<evidence type="ECO:0000256" key="3">
    <source>
        <dbReference type="ARBA" id="ARBA00022723"/>
    </source>
</evidence>
<evidence type="ECO:0000256" key="4">
    <source>
        <dbReference type="ARBA" id="ARBA00022797"/>
    </source>
</evidence>
<dbReference type="AlphaFoldDB" id="A0A7X0LTL0"/>
<dbReference type="InterPro" id="IPR000486">
    <property type="entry name" value="Xdiol_ring_cleave_dOase_1/2"/>
</dbReference>
<dbReference type="Gene3D" id="3.10.180.10">
    <property type="entry name" value="2,3-Dihydroxybiphenyl 1,2-Dioxygenase, domain 1"/>
    <property type="match status" value="2"/>
</dbReference>
<keyword evidence="4 8" id="KW-0058">Aromatic hydrocarbons catabolism</keyword>
<feature type="domain" description="VOC" evidence="9">
    <location>
        <begin position="156"/>
        <end position="273"/>
    </location>
</feature>
<evidence type="ECO:0000256" key="6">
    <source>
        <dbReference type="ARBA" id="ARBA00023002"/>
    </source>
</evidence>
<dbReference type="EC" id="1.13.11.-" evidence="10"/>
<accession>A0A7X0LTL0</accession>
<dbReference type="GO" id="GO:0008198">
    <property type="term" value="F:ferrous iron binding"/>
    <property type="evidence" value="ECO:0007669"/>
    <property type="project" value="InterPro"/>
</dbReference>
<dbReference type="InterPro" id="IPR004360">
    <property type="entry name" value="Glyas_Fos-R_dOase_dom"/>
</dbReference>
<dbReference type="GO" id="GO:0046491">
    <property type="term" value="P:L-methylmalonyl-CoA metabolic process"/>
    <property type="evidence" value="ECO:0007669"/>
    <property type="project" value="TreeGrafter"/>
</dbReference>
<evidence type="ECO:0000256" key="5">
    <source>
        <dbReference type="ARBA" id="ARBA00022964"/>
    </source>
</evidence>
<dbReference type="PROSITE" id="PS51819">
    <property type="entry name" value="VOC"/>
    <property type="match status" value="2"/>
</dbReference>
<evidence type="ECO:0000256" key="2">
    <source>
        <dbReference type="ARBA" id="ARBA00008784"/>
    </source>
</evidence>
<name>A0A7X0LTL0_9BACI</name>
<keyword evidence="5 8" id="KW-0223">Dioxygenase</keyword>
<dbReference type="EC" id="1.13.11.14" evidence="10"/>
<dbReference type="GO" id="GO:0045133">
    <property type="term" value="F:2,3-dihydroxybenzoate 3,4-dioxygenase activity"/>
    <property type="evidence" value="ECO:0007669"/>
    <property type="project" value="UniProtKB-EC"/>
</dbReference>
<evidence type="ECO:0000313" key="11">
    <source>
        <dbReference type="Proteomes" id="UP000531594"/>
    </source>
</evidence>